<evidence type="ECO:0000313" key="1">
    <source>
        <dbReference type="EMBL" id="CRK95716.1"/>
    </source>
</evidence>
<accession>A0A1J1I812</accession>
<organism evidence="1 2">
    <name type="scientific">Clunio marinus</name>
    <dbReference type="NCBI Taxonomy" id="568069"/>
    <lineage>
        <taxon>Eukaryota</taxon>
        <taxon>Metazoa</taxon>
        <taxon>Ecdysozoa</taxon>
        <taxon>Arthropoda</taxon>
        <taxon>Hexapoda</taxon>
        <taxon>Insecta</taxon>
        <taxon>Pterygota</taxon>
        <taxon>Neoptera</taxon>
        <taxon>Endopterygota</taxon>
        <taxon>Diptera</taxon>
        <taxon>Nematocera</taxon>
        <taxon>Chironomoidea</taxon>
        <taxon>Chironomidae</taxon>
        <taxon>Clunio</taxon>
    </lineage>
</organism>
<proteinExistence type="predicted"/>
<gene>
    <name evidence="1" type="ORF">CLUMA_CG009173</name>
</gene>
<dbReference type="AlphaFoldDB" id="A0A1J1I812"/>
<name>A0A1J1I812_9DIPT</name>
<sequence length="64" mass="7688">MTDKTTIWFGGIREEGMTNMTEIYSKALYYVARNSFQQNCFQILYGKTRIQRKKQKNYDYKSAE</sequence>
<keyword evidence="2" id="KW-1185">Reference proteome</keyword>
<dbReference type="Proteomes" id="UP000183832">
    <property type="component" value="Unassembled WGS sequence"/>
</dbReference>
<protein>
    <submittedName>
        <fullName evidence="1">CLUMA_CG009173, isoform A</fullName>
    </submittedName>
</protein>
<dbReference type="EMBL" id="CVRI01000042">
    <property type="protein sequence ID" value="CRK95716.1"/>
    <property type="molecule type" value="Genomic_DNA"/>
</dbReference>
<reference evidence="1 2" key="1">
    <citation type="submission" date="2015-04" db="EMBL/GenBank/DDBJ databases">
        <authorList>
            <person name="Syromyatnikov M.Y."/>
            <person name="Popov V.N."/>
        </authorList>
    </citation>
    <scope>NUCLEOTIDE SEQUENCE [LARGE SCALE GENOMIC DNA]</scope>
</reference>
<evidence type="ECO:0000313" key="2">
    <source>
        <dbReference type="Proteomes" id="UP000183832"/>
    </source>
</evidence>